<keyword evidence="3 8" id="KW-0479">Metal-binding</keyword>
<evidence type="ECO:0000256" key="3">
    <source>
        <dbReference type="ARBA" id="ARBA00022723"/>
    </source>
</evidence>
<comment type="function">
    <text evidence="8">Catalyzes the ATP-dependent amidation of deamido-NAD to form NAD. Uses ammonia as a nitrogen source.</text>
</comment>
<feature type="binding site" evidence="8">
    <location>
        <position position="35"/>
    </location>
    <ligand>
        <name>Mg(2+)</name>
        <dbReference type="ChEBI" id="CHEBI:18420"/>
    </ligand>
</feature>
<reference evidence="12 13" key="1">
    <citation type="submission" date="2023-01" db="EMBL/GenBank/DDBJ databases">
        <authorList>
            <person name="Lee S.H."/>
            <person name="Jung H.S."/>
            <person name="Yun J.U."/>
        </authorList>
    </citation>
    <scope>NUCLEOTIDE SEQUENCE [LARGE SCALE GENOMIC DNA]</scope>
    <source>
        <strain evidence="12 13">CBA3646</strain>
    </source>
</reference>
<gene>
    <name evidence="8 12" type="primary">nadE</name>
    <name evidence="12" type="ORF">O6R05_04585</name>
</gene>
<dbReference type="NCBIfam" id="TIGR00552">
    <property type="entry name" value="nadE"/>
    <property type="match status" value="1"/>
</dbReference>
<keyword evidence="7 8" id="KW-0520">NAD</keyword>
<dbReference type="EMBL" id="CP115667">
    <property type="protein sequence ID" value="WBW49291.1"/>
    <property type="molecule type" value="Genomic_DNA"/>
</dbReference>
<evidence type="ECO:0000256" key="9">
    <source>
        <dbReference type="RuleBase" id="RU003811"/>
    </source>
</evidence>
<keyword evidence="4 8" id="KW-0547">Nucleotide-binding</keyword>
<dbReference type="PANTHER" id="PTHR23090:SF9">
    <property type="entry name" value="GLUTAMINE-DEPENDENT NAD(+) SYNTHETASE"/>
    <property type="match status" value="1"/>
</dbReference>
<dbReference type="EC" id="6.3.1.5" evidence="8 10"/>
<feature type="binding site" evidence="8">
    <location>
        <position position="135"/>
    </location>
    <ligand>
        <name>Mg(2+)</name>
        <dbReference type="ChEBI" id="CHEBI:18420"/>
    </ligand>
</feature>
<comment type="pathway">
    <text evidence="8">Cofactor biosynthesis; NAD(+) biosynthesis; NAD(+) from deamido-NAD(+) (ammonia route): step 1/1.</text>
</comment>
<keyword evidence="5 8" id="KW-0067">ATP-binding</keyword>
<evidence type="ECO:0000256" key="6">
    <source>
        <dbReference type="ARBA" id="ARBA00022842"/>
    </source>
</evidence>
<feature type="binding site" evidence="8">
    <location>
        <position position="181"/>
    </location>
    <ligand>
        <name>ATP</name>
        <dbReference type="ChEBI" id="CHEBI:30616"/>
    </ligand>
</feature>
<feature type="binding site" description="in other chain" evidence="8">
    <location>
        <position position="110"/>
    </location>
    <ligand>
        <name>deamido-NAD(+)</name>
        <dbReference type="ChEBI" id="CHEBI:58437"/>
        <note>ligand shared between two neighboring subunits</note>
    </ligand>
</feature>
<dbReference type="InterPro" id="IPR003694">
    <property type="entry name" value="NAD_synthase"/>
</dbReference>
<comment type="catalytic activity">
    <reaction evidence="8 10">
        <text>deamido-NAD(+) + NH4(+) + ATP = AMP + diphosphate + NAD(+) + H(+)</text>
        <dbReference type="Rhea" id="RHEA:21188"/>
        <dbReference type="ChEBI" id="CHEBI:15378"/>
        <dbReference type="ChEBI" id="CHEBI:28938"/>
        <dbReference type="ChEBI" id="CHEBI:30616"/>
        <dbReference type="ChEBI" id="CHEBI:33019"/>
        <dbReference type="ChEBI" id="CHEBI:57540"/>
        <dbReference type="ChEBI" id="CHEBI:58437"/>
        <dbReference type="ChEBI" id="CHEBI:456215"/>
        <dbReference type="EC" id="6.3.1.5"/>
    </reaction>
</comment>
<dbReference type="Pfam" id="PF02540">
    <property type="entry name" value="NAD_synthase"/>
    <property type="match status" value="1"/>
</dbReference>
<dbReference type="InterPro" id="IPR014729">
    <property type="entry name" value="Rossmann-like_a/b/a_fold"/>
</dbReference>
<sequence length="237" mass="26233">MNAKQEIDHIVDWMQSVAQQAHAKGFVLGISGGIDSAVCAALAKRAFPDDTLGLIMPCESMERDEQDARIVAEALNLNVEKVDLTASFNALVGAAGALNHDMARSNIKPRLRMTTLYYYAQAKGYLVLGCSNASEFYVGYYTKYGDSGSDLMPIASYLKDEVYELAWELGIPEAIINKAPSAGLWANQTDEVEMGFDYDTLNAHIRGERVDETIAAKIEAMHERAAHKRQFAPRYER</sequence>
<feature type="binding site" description="in other chain" evidence="8">
    <location>
        <position position="143"/>
    </location>
    <ligand>
        <name>deamido-NAD(+)</name>
        <dbReference type="ChEBI" id="CHEBI:58437"/>
        <note>ligand shared between two neighboring subunits</note>
    </ligand>
</feature>
<evidence type="ECO:0000313" key="12">
    <source>
        <dbReference type="EMBL" id="WBW49291.1"/>
    </source>
</evidence>
<dbReference type="PANTHER" id="PTHR23090">
    <property type="entry name" value="NH 3 /GLUTAMINE-DEPENDENT NAD + SYNTHETASE"/>
    <property type="match status" value="1"/>
</dbReference>
<accession>A0ABY7QSI8</accession>
<dbReference type="Proteomes" id="UP001210339">
    <property type="component" value="Chromosome"/>
</dbReference>
<proteinExistence type="inferred from homology"/>
<dbReference type="Gene3D" id="3.40.50.620">
    <property type="entry name" value="HUPs"/>
    <property type="match status" value="1"/>
</dbReference>
<evidence type="ECO:0000259" key="11">
    <source>
        <dbReference type="Pfam" id="PF02540"/>
    </source>
</evidence>
<dbReference type="HAMAP" id="MF_00193">
    <property type="entry name" value="NadE_ammonia_dep"/>
    <property type="match status" value="1"/>
</dbReference>
<feature type="binding site" evidence="8">
    <location>
        <position position="150"/>
    </location>
    <ligand>
        <name>deamido-NAD(+)</name>
        <dbReference type="ChEBI" id="CHEBI:58437"/>
        <note>ligand shared between two neighboring subunits</note>
    </ligand>
</feature>
<evidence type="ECO:0000256" key="1">
    <source>
        <dbReference type="ARBA" id="ARBA00005859"/>
    </source>
</evidence>
<dbReference type="InterPro" id="IPR022926">
    <property type="entry name" value="NH(3)-dep_NAD(+)_synth"/>
</dbReference>
<dbReference type="CDD" id="cd00553">
    <property type="entry name" value="NAD_synthase"/>
    <property type="match status" value="1"/>
</dbReference>
<protein>
    <recommendedName>
        <fullName evidence="8 10">NH(3)-dependent NAD(+) synthetase</fullName>
        <ecNumber evidence="8 10">6.3.1.5</ecNumber>
    </recommendedName>
</protein>
<feature type="domain" description="NAD/GMP synthase" evidence="11">
    <location>
        <begin position="7"/>
        <end position="231"/>
    </location>
</feature>
<comment type="similarity">
    <text evidence="1 8 9">Belongs to the NAD synthetase family.</text>
</comment>
<dbReference type="InterPro" id="IPR022310">
    <property type="entry name" value="NAD/GMP_synthase"/>
</dbReference>
<evidence type="ECO:0000313" key="13">
    <source>
        <dbReference type="Proteomes" id="UP001210339"/>
    </source>
</evidence>
<dbReference type="GO" id="GO:0008795">
    <property type="term" value="F:NAD+ synthase activity"/>
    <property type="evidence" value="ECO:0007669"/>
    <property type="project" value="UniProtKB-EC"/>
</dbReference>
<keyword evidence="13" id="KW-1185">Reference proteome</keyword>
<dbReference type="RefSeq" id="WP_271190823.1">
    <property type="nucleotide sequence ID" value="NZ_CP115667.1"/>
</dbReference>
<name>A0ABY7QSI8_9FIRM</name>
<organism evidence="12 13">
    <name type="scientific">Peptoniphilus equinus</name>
    <dbReference type="NCBI Taxonomy" id="3016343"/>
    <lineage>
        <taxon>Bacteria</taxon>
        <taxon>Bacillati</taxon>
        <taxon>Bacillota</taxon>
        <taxon>Tissierellia</taxon>
        <taxon>Tissierellales</taxon>
        <taxon>Peptoniphilaceae</taxon>
        <taxon>Peptoniphilus</taxon>
    </lineage>
</organism>
<evidence type="ECO:0000256" key="2">
    <source>
        <dbReference type="ARBA" id="ARBA00022598"/>
    </source>
</evidence>
<evidence type="ECO:0000256" key="8">
    <source>
        <dbReference type="HAMAP-Rule" id="MF_00193"/>
    </source>
</evidence>
<evidence type="ECO:0000256" key="10">
    <source>
        <dbReference type="RuleBase" id="RU003812"/>
    </source>
</evidence>
<comment type="subunit">
    <text evidence="8">Homodimer.</text>
</comment>
<feature type="binding site" evidence="8">
    <location>
        <begin position="29"/>
        <end position="36"/>
    </location>
    <ligand>
        <name>ATP</name>
        <dbReference type="ChEBI" id="CHEBI:30616"/>
    </ligand>
</feature>
<dbReference type="SUPFAM" id="SSF52402">
    <property type="entry name" value="Adenine nucleotide alpha hydrolases-like"/>
    <property type="match status" value="1"/>
</dbReference>
<keyword evidence="2 8" id="KW-0436">Ligase</keyword>
<evidence type="ECO:0000256" key="5">
    <source>
        <dbReference type="ARBA" id="ARBA00022840"/>
    </source>
</evidence>
<evidence type="ECO:0000256" key="7">
    <source>
        <dbReference type="ARBA" id="ARBA00023027"/>
    </source>
</evidence>
<feature type="binding site" evidence="8">
    <location>
        <position position="159"/>
    </location>
    <ligand>
        <name>ATP</name>
        <dbReference type="ChEBI" id="CHEBI:30616"/>
    </ligand>
</feature>
<feature type="binding site" description="in other chain" evidence="8">
    <location>
        <begin position="227"/>
        <end position="228"/>
    </location>
    <ligand>
        <name>deamido-NAD(+)</name>
        <dbReference type="ChEBI" id="CHEBI:58437"/>
        <note>ligand shared between two neighboring subunits</note>
    </ligand>
</feature>
<evidence type="ECO:0000256" key="4">
    <source>
        <dbReference type="ARBA" id="ARBA00022741"/>
    </source>
</evidence>
<keyword evidence="6 8" id="KW-0460">Magnesium</keyword>
<comment type="caution">
    <text evidence="8">Lacks conserved residue(s) required for the propagation of feature annotation.</text>
</comment>